<evidence type="ECO:0000256" key="5">
    <source>
        <dbReference type="ARBA" id="ARBA00022927"/>
    </source>
</evidence>
<evidence type="ECO:0000313" key="11">
    <source>
        <dbReference type="EMBL" id="OYD56399.1"/>
    </source>
</evidence>
<sequence length="72" mass="7548">MIGLVGSSLVIGWIGPGSAVVIGLAALIIFGPKKLPELGRAAGKTLKEFKSATQGIMDEHDKDDKKDSDVKK</sequence>
<protein>
    <submittedName>
        <fullName evidence="11">Twin-arginine translocase TatA/TatE family subunit</fullName>
    </submittedName>
</protein>
<comment type="subcellular location">
    <subcellularLocation>
        <location evidence="1">Cell membrane</location>
        <topology evidence="1">Single-pass membrane protein</topology>
    </subcellularLocation>
</comment>
<evidence type="ECO:0000256" key="3">
    <source>
        <dbReference type="ARBA" id="ARBA00022475"/>
    </source>
</evidence>
<proteinExistence type="predicted"/>
<dbReference type="NCBIfam" id="NF011430">
    <property type="entry name" value="PRK14861.1"/>
    <property type="match status" value="1"/>
</dbReference>
<dbReference type="RefSeq" id="WP_094253881.1">
    <property type="nucleotide sequence ID" value="NZ_JBHLXL010000005.1"/>
</dbReference>
<evidence type="ECO:0000256" key="8">
    <source>
        <dbReference type="ARBA" id="ARBA00023136"/>
    </source>
</evidence>
<dbReference type="EMBL" id="NOII01000013">
    <property type="protein sequence ID" value="OYD56399.1"/>
    <property type="molecule type" value="Genomic_DNA"/>
</dbReference>
<keyword evidence="2" id="KW-0813">Transport</keyword>
<evidence type="ECO:0000256" key="4">
    <source>
        <dbReference type="ARBA" id="ARBA00022692"/>
    </source>
</evidence>
<evidence type="ECO:0000256" key="7">
    <source>
        <dbReference type="ARBA" id="ARBA00023010"/>
    </source>
</evidence>
<reference evidence="11 12" key="1">
    <citation type="submission" date="2017-07" db="EMBL/GenBank/DDBJ databases">
        <title>Fictibacillus sp. nov. GDSW-R2A3 Genome sequencing and assembly.</title>
        <authorList>
            <person name="Mayilraj S."/>
        </authorList>
    </citation>
    <scope>NUCLEOTIDE SEQUENCE [LARGE SCALE GENOMIC DNA]</scope>
    <source>
        <strain evidence="11 12">GDSW-R2A3</strain>
    </source>
</reference>
<feature type="compositionally biased region" description="Basic and acidic residues" evidence="9">
    <location>
        <begin position="57"/>
        <end position="72"/>
    </location>
</feature>
<keyword evidence="8 10" id="KW-0472">Membrane</keyword>
<dbReference type="NCBIfam" id="TIGR01411">
    <property type="entry name" value="tatAE"/>
    <property type="match status" value="1"/>
</dbReference>
<accession>A0A235F572</accession>
<dbReference type="Gene3D" id="1.20.5.3310">
    <property type="match status" value="1"/>
</dbReference>
<evidence type="ECO:0000256" key="2">
    <source>
        <dbReference type="ARBA" id="ARBA00022448"/>
    </source>
</evidence>
<keyword evidence="7" id="KW-0811">Translocation</keyword>
<evidence type="ECO:0000313" key="12">
    <source>
        <dbReference type="Proteomes" id="UP000215059"/>
    </source>
</evidence>
<evidence type="ECO:0000256" key="6">
    <source>
        <dbReference type="ARBA" id="ARBA00022989"/>
    </source>
</evidence>
<dbReference type="PANTHER" id="PTHR42982">
    <property type="entry name" value="SEC-INDEPENDENT PROTEIN TRANSLOCASE PROTEIN TATA"/>
    <property type="match status" value="1"/>
</dbReference>
<dbReference type="GO" id="GO:0005886">
    <property type="term" value="C:plasma membrane"/>
    <property type="evidence" value="ECO:0007669"/>
    <property type="project" value="UniProtKB-SubCell"/>
</dbReference>
<organism evidence="11 12">
    <name type="scientific">Fictibacillus aquaticus</name>
    <dbReference type="NCBI Taxonomy" id="2021314"/>
    <lineage>
        <taxon>Bacteria</taxon>
        <taxon>Bacillati</taxon>
        <taxon>Bacillota</taxon>
        <taxon>Bacilli</taxon>
        <taxon>Bacillales</taxon>
        <taxon>Fictibacillaceae</taxon>
        <taxon>Fictibacillus</taxon>
    </lineage>
</organism>
<dbReference type="InterPro" id="IPR006312">
    <property type="entry name" value="TatA/E"/>
</dbReference>
<comment type="caution">
    <text evidence="11">The sequence shown here is derived from an EMBL/GenBank/DDBJ whole genome shotgun (WGS) entry which is preliminary data.</text>
</comment>
<dbReference type="OrthoDB" id="9800908at2"/>
<dbReference type="AlphaFoldDB" id="A0A235F572"/>
<feature type="region of interest" description="Disordered" evidence="9">
    <location>
        <begin position="53"/>
        <end position="72"/>
    </location>
</feature>
<keyword evidence="6 10" id="KW-1133">Transmembrane helix</keyword>
<evidence type="ECO:0000256" key="10">
    <source>
        <dbReference type="SAM" id="Phobius"/>
    </source>
</evidence>
<name>A0A235F572_9BACL</name>
<keyword evidence="12" id="KW-1185">Reference proteome</keyword>
<dbReference type="Pfam" id="PF02416">
    <property type="entry name" value="TatA_B_E"/>
    <property type="match status" value="1"/>
</dbReference>
<keyword evidence="4 10" id="KW-0812">Transmembrane</keyword>
<evidence type="ECO:0000256" key="9">
    <source>
        <dbReference type="SAM" id="MobiDB-lite"/>
    </source>
</evidence>
<gene>
    <name evidence="11" type="ORF">CGZ90_17755</name>
</gene>
<dbReference type="InterPro" id="IPR003369">
    <property type="entry name" value="TatA/B/E"/>
</dbReference>
<dbReference type="Proteomes" id="UP000215059">
    <property type="component" value="Unassembled WGS sequence"/>
</dbReference>
<evidence type="ECO:0000256" key="1">
    <source>
        <dbReference type="ARBA" id="ARBA00004162"/>
    </source>
</evidence>
<dbReference type="GO" id="GO:0043953">
    <property type="term" value="P:protein transport by the Tat complex"/>
    <property type="evidence" value="ECO:0007669"/>
    <property type="project" value="InterPro"/>
</dbReference>
<feature type="transmembrane region" description="Helical" evidence="10">
    <location>
        <begin position="6"/>
        <end position="30"/>
    </location>
</feature>
<keyword evidence="5" id="KW-0653">Protein transport</keyword>
<keyword evidence="3" id="KW-1003">Cell membrane</keyword>
<dbReference type="PANTHER" id="PTHR42982:SF1">
    <property type="entry name" value="SEC-INDEPENDENT PROTEIN TRANSLOCASE PROTEIN TATA"/>
    <property type="match status" value="1"/>
</dbReference>